<dbReference type="Pfam" id="PF13193">
    <property type="entry name" value="AMP-binding_C"/>
    <property type="match status" value="1"/>
</dbReference>
<dbReference type="InterPro" id="IPR042099">
    <property type="entry name" value="ANL_N_sf"/>
</dbReference>
<evidence type="ECO:0000259" key="1">
    <source>
        <dbReference type="Pfam" id="PF00501"/>
    </source>
</evidence>
<dbReference type="NCBIfam" id="NF004837">
    <property type="entry name" value="PRK06187.1"/>
    <property type="match status" value="1"/>
</dbReference>
<dbReference type="AlphaFoldDB" id="A0A4R2JTA3"/>
<evidence type="ECO:0000313" key="3">
    <source>
        <dbReference type="EMBL" id="TCO62864.1"/>
    </source>
</evidence>
<gene>
    <name evidence="3" type="ORF">EV192_1021004</name>
</gene>
<proteinExistence type="predicted"/>
<dbReference type="RefSeq" id="WP_132114950.1">
    <property type="nucleotide sequence ID" value="NZ_SLWS01000002.1"/>
</dbReference>
<evidence type="ECO:0000259" key="2">
    <source>
        <dbReference type="Pfam" id="PF13193"/>
    </source>
</evidence>
<dbReference type="InterPro" id="IPR050237">
    <property type="entry name" value="ATP-dep_AMP-bd_enzyme"/>
</dbReference>
<dbReference type="GO" id="GO:0016878">
    <property type="term" value="F:acid-thiol ligase activity"/>
    <property type="evidence" value="ECO:0007669"/>
    <property type="project" value="UniProtKB-ARBA"/>
</dbReference>
<dbReference type="Proteomes" id="UP000295680">
    <property type="component" value="Unassembled WGS sequence"/>
</dbReference>
<feature type="domain" description="AMP-dependent synthetase/ligase" evidence="1">
    <location>
        <begin position="15"/>
        <end position="380"/>
    </location>
</feature>
<evidence type="ECO:0000313" key="4">
    <source>
        <dbReference type="Proteomes" id="UP000295680"/>
    </source>
</evidence>
<comment type="caution">
    <text evidence="3">The sequence shown here is derived from an EMBL/GenBank/DDBJ whole genome shotgun (WGS) entry which is preliminary data.</text>
</comment>
<dbReference type="Pfam" id="PF00501">
    <property type="entry name" value="AMP-binding"/>
    <property type="match status" value="1"/>
</dbReference>
<dbReference type="InterPro" id="IPR045851">
    <property type="entry name" value="AMP-bd_C_sf"/>
</dbReference>
<reference evidence="3 4" key="1">
    <citation type="submission" date="2019-03" db="EMBL/GenBank/DDBJ databases">
        <title>Genomic Encyclopedia of Type Strains, Phase IV (KMG-IV): sequencing the most valuable type-strain genomes for metagenomic binning, comparative biology and taxonomic classification.</title>
        <authorList>
            <person name="Goeker M."/>
        </authorList>
    </citation>
    <scope>NUCLEOTIDE SEQUENCE [LARGE SCALE GENOMIC DNA]</scope>
    <source>
        <strain evidence="3 4">DSM 45934</strain>
    </source>
</reference>
<protein>
    <submittedName>
        <fullName evidence="3">Fatty-acyl-CoA synthase</fullName>
    </submittedName>
</protein>
<dbReference type="SUPFAM" id="SSF56801">
    <property type="entry name" value="Acetyl-CoA synthetase-like"/>
    <property type="match status" value="1"/>
</dbReference>
<dbReference type="EMBL" id="SLWS01000002">
    <property type="protein sequence ID" value="TCO62864.1"/>
    <property type="molecule type" value="Genomic_DNA"/>
</dbReference>
<dbReference type="InterPro" id="IPR000873">
    <property type="entry name" value="AMP-dep_synth/lig_dom"/>
</dbReference>
<dbReference type="PANTHER" id="PTHR43767:SF1">
    <property type="entry name" value="NONRIBOSOMAL PEPTIDE SYNTHASE PES1 (EUROFUNG)-RELATED"/>
    <property type="match status" value="1"/>
</dbReference>
<dbReference type="Gene3D" id="3.30.300.30">
    <property type="match status" value="1"/>
</dbReference>
<name>A0A4R2JTA3_9PSEU</name>
<accession>A0A4R2JTA3</accession>
<sequence length="528" mass="57983">MLDDPSWTLMAACAAHARSRPTHPAVVCEDRSVDYAWIHRTSNRAAHALLTDGVRRGDRVAYLGLESEYYFTLFLACAKVGAVMVPINWRLTAREVAHILRDSGAVELFVETRFQETAEVLAPELPALHHTVRTDRAGDPDPGAGLFDWWRDHPEDDLDPGTGPGDAVVQIYTSGTTGLPKGAVISHRAFFTLPAAMRAAGKEWIDWRPEDVSLISLPGLGTAGIGWFFLGFGHGLTNVVMRMFLAQEAVRLIREKRVTTTFIAPSMLHLILDEPDASPAAFTSMRKIVYGGAPMPANLMLRCLEMFDCEFAQIYASTECGAAAVCLPPEDHRPGPLLRSAGRACPGNELKIVDGTGRTVPPGVIGQVCVRTPAVMLGYWNLPEANRRTLVDGWLHMGDNGYVDEQGYLFVGDRINDTIIVAGQNVYPAEIELQLAEHPSVRDVAVVGVPDEKWGELVHCCVVALPGTTPSPRELTLFLRGRLADYKIPSTYHFVPTLDRNPAGKVLRRTIRERLLAQQQLQGVLSND</sequence>
<dbReference type="InterPro" id="IPR025110">
    <property type="entry name" value="AMP-bd_C"/>
</dbReference>
<dbReference type="OrthoDB" id="3172305at2"/>
<organism evidence="3 4">
    <name type="scientific">Actinocrispum wychmicini</name>
    <dbReference type="NCBI Taxonomy" id="1213861"/>
    <lineage>
        <taxon>Bacteria</taxon>
        <taxon>Bacillati</taxon>
        <taxon>Actinomycetota</taxon>
        <taxon>Actinomycetes</taxon>
        <taxon>Pseudonocardiales</taxon>
        <taxon>Pseudonocardiaceae</taxon>
        <taxon>Actinocrispum</taxon>
    </lineage>
</organism>
<dbReference type="Gene3D" id="3.40.50.12780">
    <property type="entry name" value="N-terminal domain of ligase-like"/>
    <property type="match status" value="1"/>
</dbReference>
<dbReference type="PANTHER" id="PTHR43767">
    <property type="entry name" value="LONG-CHAIN-FATTY-ACID--COA LIGASE"/>
    <property type="match status" value="1"/>
</dbReference>
<keyword evidence="4" id="KW-1185">Reference proteome</keyword>
<feature type="domain" description="AMP-binding enzyme C-terminal" evidence="2">
    <location>
        <begin position="430"/>
        <end position="505"/>
    </location>
</feature>